<dbReference type="PANTHER" id="PTHR33169:SF14">
    <property type="entry name" value="TRANSCRIPTIONAL REGULATOR RV3488"/>
    <property type="match status" value="1"/>
</dbReference>
<keyword evidence="3" id="KW-1185">Reference proteome</keyword>
<feature type="domain" description="Transcription regulator PadR N-terminal" evidence="1">
    <location>
        <begin position="16"/>
        <end position="89"/>
    </location>
</feature>
<dbReference type="Gene3D" id="1.10.10.10">
    <property type="entry name" value="Winged helix-like DNA-binding domain superfamily/Winged helix DNA-binding domain"/>
    <property type="match status" value="1"/>
</dbReference>
<dbReference type="InterPro" id="IPR036388">
    <property type="entry name" value="WH-like_DNA-bd_sf"/>
</dbReference>
<reference evidence="2 3" key="1">
    <citation type="submission" date="2024-03" db="EMBL/GenBank/DDBJ databases">
        <title>Human intestinal bacterial collection.</title>
        <authorList>
            <person name="Pauvert C."/>
            <person name="Hitch T.C.A."/>
            <person name="Clavel T."/>
        </authorList>
    </citation>
    <scope>NUCLEOTIDE SEQUENCE [LARGE SCALE GENOMIC DNA]</scope>
    <source>
        <strain evidence="2 3">CLA-JM-H38</strain>
    </source>
</reference>
<proteinExistence type="predicted"/>
<dbReference type="Proteomes" id="UP001490816">
    <property type="component" value="Unassembled WGS sequence"/>
</dbReference>
<dbReference type="RefSeq" id="WP_015522565.1">
    <property type="nucleotide sequence ID" value="NZ_JBBMEZ010000015.1"/>
</dbReference>
<dbReference type="Pfam" id="PF03551">
    <property type="entry name" value="PadR"/>
    <property type="match status" value="1"/>
</dbReference>
<name>A0ABV1F9H7_9FIRM</name>
<dbReference type="InterPro" id="IPR052509">
    <property type="entry name" value="Metal_resp_DNA-bind_regulator"/>
</dbReference>
<sequence>MKISKELIKGSTAMLVMSVLKKNDMYGYKIIKELELQSESVFELKEGTLYPILHALEEENLLESYWEEFDGRKRKYYHLTRKGTKSLKEKQEEWKVYSKSVEKVLSFSGV</sequence>
<evidence type="ECO:0000313" key="3">
    <source>
        <dbReference type="Proteomes" id="UP001490816"/>
    </source>
</evidence>
<organism evidence="2 3">
    <name type="scientific">Ruminococcoides intestinale</name>
    <dbReference type="NCBI Taxonomy" id="3133162"/>
    <lineage>
        <taxon>Bacteria</taxon>
        <taxon>Bacillati</taxon>
        <taxon>Bacillota</taxon>
        <taxon>Clostridia</taxon>
        <taxon>Eubacteriales</taxon>
        <taxon>Oscillospiraceae</taxon>
        <taxon>Ruminococcoides</taxon>
    </lineage>
</organism>
<evidence type="ECO:0000259" key="1">
    <source>
        <dbReference type="Pfam" id="PF03551"/>
    </source>
</evidence>
<accession>A0ABV1F9H7</accession>
<dbReference type="SUPFAM" id="SSF46785">
    <property type="entry name" value="Winged helix' DNA-binding domain"/>
    <property type="match status" value="1"/>
</dbReference>
<gene>
    <name evidence="2" type="ORF">WMO39_06620</name>
</gene>
<dbReference type="EMBL" id="JBBMEZ010000015">
    <property type="protein sequence ID" value="MEQ2470002.1"/>
    <property type="molecule type" value="Genomic_DNA"/>
</dbReference>
<evidence type="ECO:0000313" key="2">
    <source>
        <dbReference type="EMBL" id="MEQ2470002.1"/>
    </source>
</evidence>
<protein>
    <submittedName>
        <fullName evidence="2">PadR family transcriptional regulator</fullName>
    </submittedName>
</protein>
<dbReference type="InterPro" id="IPR036390">
    <property type="entry name" value="WH_DNA-bd_sf"/>
</dbReference>
<comment type="caution">
    <text evidence="2">The sequence shown here is derived from an EMBL/GenBank/DDBJ whole genome shotgun (WGS) entry which is preliminary data.</text>
</comment>
<dbReference type="InterPro" id="IPR005149">
    <property type="entry name" value="Tscrpt_reg_PadR_N"/>
</dbReference>
<dbReference type="PANTHER" id="PTHR33169">
    <property type="entry name" value="PADR-FAMILY TRANSCRIPTIONAL REGULATOR"/>
    <property type="match status" value="1"/>
</dbReference>